<dbReference type="GO" id="GO:0032259">
    <property type="term" value="P:methylation"/>
    <property type="evidence" value="ECO:0007669"/>
    <property type="project" value="UniProtKB-KW"/>
</dbReference>
<dbReference type="InterPro" id="IPR029063">
    <property type="entry name" value="SAM-dependent_MTases_sf"/>
</dbReference>
<dbReference type="SUPFAM" id="SSF53335">
    <property type="entry name" value="S-adenosyl-L-methionine-dependent methyltransferases"/>
    <property type="match status" value="1"/>
</dbReference>
<dbReference type="RefSeq" id="WP_097928319.1">
    <property type="nucleotide sequence ID" value="NZ_OCTN01000001.1"/>
</dbReference>
<proteinExistence type="predicted"/>
<dbReference type="Gene3D" id="1.10.155.10">
    <property type="entry name" value="Chemotaxis receptor methyltransferase CheR, N-terminal domain"/>
    <property type="match status" value="1"/>
</dbReference>
<evidence type="ECO:0000256" key="3">
    <source>
        <dbReference type="ARBA" id="ARBA00022603"/>
    </source>
</evidence>
<evidence type="ECO:0000313" key="8">
    <source>
        <dbReference type="Proteomes" id="UP000220034"/>
    </source>
</evidence>
<dbReference type="InterPro" id="IPR050903">
    <property type="entry name" value="Bact_Chemotaxis_MeTrfase"/>
</dbReference>
<accession>A0A2C9CN67</accession>
<dbReference type="PROSITE" id="PS50123">
    <property type="entry name" value="CHER"/>
    <property type="match status" value="1"/>
</dbReference>
<dbReference type="EC" id="2.1.1.80" evidence="2"/>
<reference evidence="8" key="1">
    <citation type="submission" date="2017-09" db="EMBL/GenBank/DDBJ databases">
        <authorList>
            <person name="Varghese N."/>
            <person name="Submissions S."/>
        </authorList>
    </citation>
    <scope>NUCLEOTIDE SEQUENCE [LARGE SCALE GENOMIC DNA]</scope>
    <source>
        <strain evidence="8">C7</strain>
    </source>
</reference>
<keyword evidence="8" id="KW-1185">Reference proteome</keyword>
<keyword evidence="4 7" id="KW-0808">Transferase</keyword>
<dbReference type="AlphaFoldDB" id="A0A2C9CN67"/>
<evidence type="ECO:0000256" key="1">
    <source>
        <dbReference type="ARBA" id="ARBA00001541"/>
    </source>
</evidence>
<name>A0A2C9CN67_9RHOB</name>
<protein>
    <recommendedName>
        <fullName evidence="2">protein-glutamate O-methyltransferase</fullName>
        <ecNumber evidence="2">2.1.1.80</ecNumber>
    </recommendedName>
</protein>
<dbReference type="InterPro" id="IPR036804">
    <property type="entry name" value="CheR_N_sf"/>
</dbReference>
<feature type="domain" description="CheR-type methyltransferase" evidence="6">
    <location>
        <begin position="16"/>
        <end position="269"/>
    </location>
</feature>
<dbReference type="EMBL" id="OCTN01000001">
    <property type="protein sequence ID" value="SOH92754.1"/>
    <property type="molecule type" value="Genomic_DNA"/>
</dbReference>
<dbReference type="PRINTS" id="PR00996">
    <property type="entry name" value="CHERMTFRASE"/>
</dbReference>
<dbReference type="Proteomes" id="UP000220034">
    <property type="component" value="Unassembled WGS sequence"/>
</dbReference>
<evidence type="ECO:0000256" key="5">
    <source>
        <dbReference type="ARBA" id="ARBA00022691"/>
    </source>
</evidence>
<gene>
    <name evidence="7" type="ORF">SAMN06273572_101602</name>
</gene>
<comment type="catalytic activity">
    <reaction evidence="1">
        <text>L-glutamyl-[protein] + S-adenosyl-L-methionine = [protein]-L-glutamate 5-O-methyl ester + S-adenosyl-L-homocysteine</text>
        <dbReference type="Rhea" id="RHEA:24452"/>
        <dbReference type="Rhea" id="RHEA-COMP:10208"/>
        <dbReference type="Rhea" id="RHEA-COMP:10311"/>
        <dbReference type="ChEBI" id="CHEBI:29973"/>
        <dbReference type="ChEBI" id="CHEBI:57856"/>
        <dbReference type="ChEBI" id="CHEBI:59789"/>
        <dbReference type="ChEBI" id="CHEBI:82795"/>
        <dbReference type="EC" id="2.1.1.80"/>
    </reaction>
</comment>
<organism evidence="7 8">
    <name type="scientific">Pontivivens marinum</name>
    <dbReference type="NCBI Taxonomy" id="1690039"/>
    <lineage>
        <taxon>Bacteria</taxon>
        <taxon>Pseudomonadati</taxon>
        <taxon>Pseudomonadota</taxon>
        <taxon>Alphaproteobacteria</taxon>
        <taxon>Rhodobacterales</taxon>
        <taxon>Paracoccaceae</taxon>
        <taxon>Pontivivens</taxon>
    </lineage>
</organism>
<evidence type="ECO:0000259" key="6">
    <source>
        <dbReference type="PROSITE" id="PS50123"/>
    </source>
</evidence>
<dbReference type="GO" id="GO:0008983">
    <property type="term" value="F:protein-glutamate O-methyltransferase activity"/>
    <property type="evidence" value="ECO:0007669"/>
    <property type="project" value="UniProtKB-EC"/>
</dbReference>
<dbReference type="SUPFAM" id="SSF47757">
    <property type="entry name" value="Chemotaxis receptor methyltransferase CheR, N-terminal domain"/>
    <property type="match status" value="1"/>
</dbReference>
<dbReference type="Pfam" id="PF01739">
    <property type="entry name" value="CheR"/>
    <property type="match status" value="1"/>
</dbReference>
<dbReference type="PANTHER" id="PTHR24422:SF10">
    <property type="entry name" value="CHEMOTAXIS PROTEIN METHYLTRANSFERASE 2"/>
    <property type="match status" value="1"/>
</dbReference>
<evidence type="ECO:0000313" key="7">
    <source>
        <dbReference type="EMBL" id="SOH92754.1"/>
    </source>
</evidence>
<dbReference type="InterPro" id="IPR000780">
    <property type="entry name" value="CheR_MeTrfase"/>
</dbReference>
<evidence type="ECO:0000256" key="4">
    <source>
        <dbReference type="ARBA" id="ARBA00022679"/>
    </source>
</evidence>
<dbReference type="Gene3D" id="3.40.50.150">
    <property type="entry name" value="Vaccinia Virus protein VP39"/>
    <property type="match status" value="1"/>
</dbReference>
<sequence>MGDDDRSTGGDGLGAQLAMMVERKYGIIMRSRHAKNVCQTLQNRAVAKGCGSLSSYLDYLDSGAAQEDEAHLIAQVTTNVTSFFREPHHFERLRAHVAQLPTDRAVRCWSAGCSTGQEPWSALTTIAPMIAPEMRRLMLVLGTDIDPVALAQARAAIYPVAGMQDIPLDRRAQFMTNATTMEPRADLRPLMRIRTLNLTEPFPFKARFDVIFCRNTLIYFGPEQRADVVRRLAARMHPGALLMLGHSETLHKPPAGLEPAGRTAYRRMA</sequence>
<dbReference type="InterPro" id="IPR022642">
    <property type="entry name" value="CheR_C"/>
</dbReference>
<keyword evidence="5" id="KW-0949">S-adenosyl-L-methionine</keyword>
<dbReference type="PANTHER" id="PTHR24422">
    <property type="entry name" value="CHEMOTAXIS PROTEIN METHYLTRANSFERASE"/>
    <property type="match status" value="1"/>
</dbReference>
<dbReference type="SMART" id="SM00138">
    <property type="entry name" value="MeTrc"/>
    <property type="match status" value="1"/>
</dbReference>
<keyword evidence="3 7" id="KW-0489">Methyltransferase</keyword>
<dbReference type="OrthoDB" id="9816309at2"/>
<dbReference type="CDD" id="cd02440">
    <property type="entry name" value="AdoMet_MTases"/>
    <property type="match status" value="1"/>
</dbReference>
<evidence type="ECO:0000256" key="2">
    <source>
        <dbReference type="ARBA" id="ARBA00012534"/>
    </source>
</evidence>